<gene>
    <name evidence="1" type="ORF">F0L74_13955</name>
</gene>
<dbReference type="RefSeq" id="WP_149838465.1">
    <property type="nucleotide sequence ID" value="NZ_VUOC01000002.1"/>
</dbReference>
<organism evidence="1 2">
    <name type="scientific">Chitinophaga agrisoli</name>
    <dbReference type="NCBI Taxonomy" id="2607653"/>
    <lineage>
        <taxon>Bacteria</taxon>
        <taxon>Pseudomonadati</taxon>
        <taxon>Bacteroidota</taxon>
        <taxon>Chitinophagia</taxon>
        <taxon>Chitinophagales</taxon>
        <taxon>Chitinophagaceae</taxon>
        <taxon>Chitinophaga</taxon>
    </lineage>
</organism>
<evidence type="ECO:0000313" key="2">
    <source>
        <dbReference type="Proteomes" id="UP000324611"/>
    </source>
</evidence>
<name>A0A5B2VYG2_9BACT</name>
<reference evidence="1 2" key="2">
    <citation type="submission" date="2019-09" db="EMBL/GenBank/DDBJ databases">
        <authorList>
            <person name="Jin C."/>
        </authorList>
    </citation>
    <scope>NUCLEOTIDE SEQUENCE [LARGE SCALE GENOMIC DNA]</scope>
    <source>
        <strain evidence="1 2">BN140078</strain>
    </source>
</reference>
<accession>A0A5B2VYG2</accession>
<reference evidence="1 2" key="1">
    <citation type="submission" date="2019-09" db="EMBL/GenBank/DDBJ databases">
        <title>Chitinophaga ginsengihumi sp. nov., isolated from soil of ginseng rhizosphere.</title>
        <authorList>
            <person name="Lee J."/>
        </authorList>
    </citation>
    <scope>NUCLEOTIDE SEQUENCE [LARGE SCALE GENOMIC DNA]</scope>
    <source>
        <strain evidence="1 2">BN140078</strain>
    </source>
</reference>
<protein>
    <submittedName>
        <fullName evidence="1">Uncharacterized protein</fullName>
    </submittedName>
</protein>
<proteinExistence type="predicted"/>
<evidence type="ECO:0000313" key="1">
    <source>
        <dbReference type="EMBL" id="KAA2243590.1"/>
    </source>
</evidence>
<keyword evidence="2" id="KW-1185">Reference proteome</keyword>
<sequence length="86" mass="9462">MIKIIIGSEEITCDLLTAVQLVDYAPGFLAGQEKIWCQHTTIIRQKVRDGCANPIKYFFIVQAGTQYHPEIGAITTPLVAAMAVNL</sequence>
<dbReference type="Proteomes" id="UP000324611">
    <property type="component" value="Unassembled WGS sequence"/>
</dbReference>
<dbReference type="EMBL" id="VUOC01000002">
    <property type="protein sequence ID" value="KAA2243590.1"/>
    <property type="molecule type" value="Genomic_DNA"/>
</dbReference>
<dbReference type="AlphaFoldDB" id="A0A5B2VYG2"/>
<comment type="caution">
    <text evidence="1">The sequence shown here is derived from an EMBL/GenBank/DDBJ whole genome shotgun (WGS) entry which is preliminary data.</text>
</comment>